<evidence type="ECO:0000256" key="1">
    <source>
        <dbReference type="SAM" id="MobiDB-lite"/>
    </source>
</evidence>
<gene>
    <name evidence="2" type="ORF">QBC35DRAFT_527096</name>
</gene>
<feature type="compositionally biased region" description="Polar residues" evidence="1">
    <location>
        <begin position="7"/>
        <end position="18"/>
    </location>
</feature>
<name>A0AAN6X559_9PEZI</name>
<reference evidence="2" key="1">
    <citation type="journal article" date="2023" name="Mol. Phylogenet. Evol.">
        <title>Genome-scale phylogeny and comparative genomics of the fungal order Sordariales.</title>
        <authorList>
            <person name="Hensen N."/>
            <person name="Bonometti L."/>
            <person name="Westerberg I."/>
            <person name="Brannstrom I.O."/>
            <person name="Guillou S."/>
            <person name="Cros-Aarteil S."/>
            <person name="Calhoun S."/>
            <person name="Haridas S."/>
            <person name="Kuo A."/>
            <person name="Mondo S."/>
            <person name="Pangilinan J."/>
            <person name="Riley R."/>
            <person name="LaButti K."/>
            <person name="Andreopoulos B."/>
            <person name="Lipzen A."/>
            <person name="Chen C."/>
            <person name="Yan M."/>
            <person name="Daum C."/>
            <person name="Ng V."/>
            <person name="Clum A."/>
            <person name="Steindorff A."/>
            <person name="Ohm R.A."/>
            <person name="Martin F."/>
            <person name="Silar P."/>
            <person name="Natvig D.O."/>
            <person name="Lalanne C."/>
            <person name="Gautier V."/>
            <person name="Ament-Velasquez S.L."/>
            <person name="Kruys A."/>
            <person name="Hutchinson M.I."/>
            <person name="Powell A.J."/>
            <person name="Barry K."/>
            <person name="Miller A.N."/>
            <person name="Grigoriev I.V."/>
            <person name="Debuchy R."/>
            <person name="Gladieux P."/>
            <person name="Hiltunen Thoren M."/>
            <person name="Johannesson H."/>
        </authorList>
    </citation>
    <scope>NUCLEOTIDE SEQUENCE</scope>
    <source>
        <strain evidence="2">PSN309</strain>
    </source>
</reference>
<feature type="compositionally biased region" description="Basic and acidic residues" evidence="1">
    <location>
        <begin position="25"/>
        <end position="35"/>
    </location>
</feature>
<reference evidence="2" key="2">
    <citation type="submission" date="2023-05" db="EMBL/GenBank/DDBJ databases">
        <authorList>
            <consortium name="Lawrence Berkeley National Laboratory"/>
            <person name="Steindorff A."/>
            <person name="Hensen N."/>
            <person name="Bonometti L."/>
            <person name="Westerberg I."/>
            <person name="Brannstrom I.O."/>
            <person name="Guillou S."/>
            <person name="Cros-Aarteil S."/>
            <person name="Calhoun S."/>
            <person name="Haridas S."/>
            <person name="Kuo A."/>
            <person name="Mondo S."/>
            <person name="Pangilinan J."/>
            <person name="Riley R."/>
            <person name="Labutti K."/>
            <person name="Andreopoulos B."/>
            <person name="Lipzen A."/>
            <person name="Chen C."/>
            <person name="Yanf M."/>
            <person name="Daum C."/>
            <person name="Ng V."/>
            <person name="Clum A."/>
            <person name="Ohm R."/>
            <person name="Martin F."/>
            <person name="Silar P."/>
            <person name="Natvig D."/>
            <person name="Lalanne C."/>
            <person name="Gautier V."/>
            <person name="Ament-Velasquez S.L."/>
            <person name="Kruys A."/>
            <person name="Hutchinson M.I."/>
            <person name="Powell A.J."/>
            <person name="Barry K."/>
            <person name="Miller A.N."/>
            <person name="Grigoriev I.V."/>
            <person name="Debuchy R."/>
            <person name="Gladieux P."/>
            <person name="Thoren M.H."/>
            <person name="Johannesson H."/>
        </authorList>
    </citation>
    <scope>NUCLEOTIDE SEQUENCE</scope>
    <source>
        <strain evidence="2">PSN309</strain>
    </source>
</reference>
<proteinExistence type="predicted"/>
<comment type="caution">
    <text evidence="2">The sequence shown here is derived from an EMBL/GenBank/DDBJ whole genome shotgun (WGS) entry which is preliminary data.</text>
</comment>
<sequence>MFKFPSVRSSQQTMTENYADNLETAQHKQGREGKEKMADILASSGGGKQERRKGITSQKAQASSAQGLLLAQARMFGGCIGIAISSIIMSQKVSGYQLADTDEDGVVSSGELPANLATSSDNSLSPAQWTLLRDVYPSALRQDMICLLRGCGS</sequence>
<feature type="region of interest" description="Disordered" evidence="1">
    <location>
        <begin position="1"/>
        <end position="35"/>
    </location>
</feature>
<organism evidence="2 3">
    <name type="scientific">Podospora australis</name>
    <dbReference type="NCBI Taxonomy" id="1536484"/>
    <lineage>
        <taxon>Eukaryota</taxon>
        <taxon>Fungi</taxon>
        <taxon>Dikarya</taxon>
        <taxon>Ascomycota</taxon>
        <taxon>Pezizomycotina</taxon>
        <taxon>Sordariomycetes</taxon>
        <taxon>Sordariomycetidae</taxon>
        <taxon>Sordariales</taxon>
        <taxon>Podosporaceae</taxon>
        <taxon>Podospora</taxon>
    </lineage>
</organism>
<dbReference type="EMBL" id="MU864350">
    <property type="protein sequence ID" value="KAK4193826.1"/>
    <property type="molecule type" value="Genomic_DNA"/>
</dbReference>
<dbReference type="Proteomes" id="UP001302126">
    <property type="component" value="Unassembled WGS sequence"/>
</dbReference>
<protein>
    <recommendedName>
        <fullName evidence="4">EF-hand domain-containing protein</fullName>
    </recommendedName>
</protein>
<keyword evidence="3" id="KW-1185">Reference proteome</keyword>
<dbReference type="InterPro" id="IPR018247">
    <property type="entry name" value="EF_Hand_1_Ca_BS"/>
</dbReference>
<accession>A0AAN6X559</accession>
<evidence type="ECO:0000313" key="3">
    <source>
        <dbReference type="Proteomes" id="UP001302126"/>
    </source>
</evidence>
<dbReference type="PROSITE" id="PS00018">
    <property type="entry name" value="EF_HAND_1"/>
    <property type="match status" value="1"/>
</dbReference>
<evidence type="ECO:0008006" key="4">
    <source>
        <dbReference type="Google" id="ProtNLM"/>
    </source>
</evidence>
<evidence type="ECO:0000313" key="2">
    <source>
        <dbReference type="EMBL" id="KAK4193826.1"/>
    </source>
</evidence>
<dbReference type="AlphaFoldDB" id="A0AAN6X559"/>